<dbReference type="Proteomes" id="UP000800094">
    <property type="component" value="Unassembled WGS sequence"/>
</dbReference>
<name>A0A6A6IND7_9PLEO</name>
<sequence length="345" mass="38030">MSPTRPKHHSPKANNNNTNNANATITIHLFANPSTPTQHTVYTLPACSIRTSAYLQARLPPSFNPSYPTIHLYWHGAPIIFTLYLAFLRTRTIFTTSELSSSSKDPPVPASPSTYSDFLDLLCCWGLGKALEDEVFQDMVMSDTIKRLQLWDGSRSGSGKDDGAACPLVQCLTPLLVSFVWRETEEDGKASVLRKLVVDATARFGRVRDFEGFLQGDGYPLAFIRALLVAMAKERDRWSASLSDFSTSSPPPPPSGFDPESRTPPLGPGGWFNDTPSPSPPPFFDASGILAQQPCRILLNGSASPENDGRRVRFELNGVSSSFPEDKCAYHLHRQNNRPCWRAGL</sequence>
<keyword evidence="3" id="KW-1185">Reference proteome</keyword>
<evidence type="ECO:0000313" key="3">
    <source>
        <dbReference type="Proteomes" id="UP000800094"/>
    </source>
</evidence>
<accession>A0A6A6IND7</accession>
<feature type="region of interest" description="Disordered" evidence="1">
    <location>
        <begin position="242"/>
        <end position="285"/>
    </location>
</feature>
<protein>
    <submittedName>
        <fullName evidence="2">Uncharacterized protein</fullName>
    </submittedName>
</protein>
<reference evidence="2" key="1">
    <citation type="journal article" date="2020" name="Stud. Mycol.">
        <title>101 Dothideomycetes genomes: a test case for predicting lifestyles and emergence of pathogens.</title>
        <authorList>
            <person name="Haridas S."/>
            <person name="Albert R."/>
            <person name="Binder M."/>
            <person name="Bloem J."/>
            <person name="Labutti K."/>
            <person name="Salamov A."/>
            <person name="Andreopoulos B."/>
            <person name="Baker S."/>
            <person name="Barry K."/>
            <person name="Bills G."/>
            <person name="Bluhm B."/>
            <person name="Cannon C."/>
            <person name="Castanera R."/>
            <person name="Culley D."/>
            <person name="Daum C."/>
            <person name="Ezra D."/>
            <person name="Gonzalez J."/>
            <person name="Henrissat B."/>
            <person name="Kuo A."/>
            <person name="Liang C."/>
            <person name="Lipzen A."/>
            <person name="Lutzoni F."/>
            <person name="Magnuson J."/>
            <person name="Mondo S."/>
            <person name="Nolan M."/>
            <person name="Ohm R."/>
            <person name="Pangilinan J."/>
            <person name="Park H.-J."/>
            <person name="Ramirez L."/>
            <person name="Alfaro M."/>
            <person name="Sun H."/>
            <person name="Tritt A."/>
            <person name="Yoshinaga Y."/>
            <person name="Zwiers L.-H."/>
            <person name="Turgeon B."/>
            <person name="Goodwin S."/>
            <person name="Spatafora J."/>
            <person name="Crous P."/>
            <person name="Grigoriev I."/>
        </authorList>
    </citation>
    <scope>NUCLEOTIDE SEQUENCE</scope>
    <source>
        <strain evidence="2">CBS 122368</strain>
    </source>
</reference>
<proteinExistence type="predicted"/>
<gene>
    <name evidence="2" type="ORF">BU26DRAFT_603562</name>
</gene>
<evidence type="ECO:0000256" key="1">
    <source>
        <dbReference type="SAM" id="MobiDB-lite"/>
    </source>
</evidence>
<evidence type="ECO:0000313" key="2">
    <source>
        <dbReference type="EMBL" id="KAF2251080.1"/>
    </source>
</evidence>
<dbReference type="EMBL" id="ML987193">
    <property type="protein sequence ID" value="KAF2251080.1"/>
    <property type="molecule type" value="Genomic_DNA"/>
</dbReference>
<dbReference type="GeneID" id="54588769"/>
<dbReference type="RefSeq" id="XP_033686084.1">
    <property type="nucleotide sequence ID" value="XM_033835439.1"/>
</dbReference>
<dbReference type="AlphaFoldDB" id="A0A6A6IND7"/>
<organism evidence="2 3">
    <name type="scientific">Trematosphaeria pertusa</name>
    <dbReference type="NCBI Taxonomy" id="390896"/>
    <lineage>
        <taxon>Eukaryota</taxon>
        <taxon>Fungi</taxon>
        <taxon>Dikarya</taxon>
        <taxon>Ascomycota</taxon>
        <taxon>Pezizomycotina</taxon>
        <taxon>Dothideomycetes</taxon>
        <taxon>Pleosporomycetidae</taxon>
        <taxon>Pleosporales</taxon>
        <taxon>Massarineae</taxon>
        <taxon>Trematosphaeriaceae</taxon>
        <taxon>Trematosphaeria</taxon>
    </lineage>
</organism>
<dbReference type="OrthoDB" id="3794732at2759"/>